<dbReference type="AlphaFoldDB" id="A0AAW2F814"/>
<dbReference type="Proteomes" id="UP001430953">
    <property type="component" value="Unassembled WGS sequence"/>
</dbReference>
<name>A0AAW2F814_9HYME</name>
<comment type="caution">
    <text evidence="1">The sequence shown here is derived from an EMBL/GenBank/DDBJ whole genome shotgun (WGS) entry which is preliminary data.</text>
</comment>
<gene>
    <name evidence="1" type="ORF">PUN28_013761</name>
</gene>
<organism evidence="1 2">
    <name type="scientific">Cardiocondyla obscurior</name>
    <dbReference type="NCBI Taxonomy" id="286306"/>
    <lineage>
        <taxon>Eukaryota</taxon>
        <taxon>Metazoa</taxon>
        <taxon>Ecdysozoa</taxon>
        <taxon>Arthropoda</taxon>
        <taxon>Hexapoda</taxon>
        <taxon>Insecta</taxon>
        <taxon>Pterygota</taxon>
        <taxon>Neoptera</taxon>
        <taxon>Endopterygota</taxon>
        <taxon>Hymenoptera</taxon>
        <taxon>Apocrita</taxon>
        <taxon>Aculeata</taxon>
        <taxon>Formicoidea</taxon>
        <taxon>Formicidae</taxon>
        <taxon>Myrmicinae</taxon>
        <taxon>Cardiocondyla</taxon>
    </lineage>
</organism>
<accession>A0AAW2F814</accession>
<evidence type="ECO:0000313" key="2">
    <source>
        <dbReference type="Proteomes" id="UP001430953"/>
    </source>
</evidence>
<evidence type="ECO:0000313" key="1">
    <source>
        <dbReference type="EMBL" id="KAL0110317.1"/>
    </source>
</evidence>
<dbReference type="EMBL" id="JADYXP020000014">
    <property type="protein sequence ID" value="KAL0110317.1"/>
    <property type="molecule type" value="Genomic_DNA"/>
</dbReference>
<protein>
    <submittedName>
        <fullName evidence="1">Uncharacterized protein</fullName>
    </submittedName>
</protein>
<sequence length="246" mass="27215">MKIKIIPANVVFIKAAWKINGVYEKTFTMRIRRIVRDISRIFALTISLLRSFAHAKECNITDISRTQSSAPTVGYTKGKRISCVWKRNRTERGRDESPPLSLSPPFPCPRYNHLRDARRHRFAVRKPRTASSTAVFLMITLRAPTRTAARTHHNLRAVHAVLASGAEWILADGDESFAAGGGLDAGVTQPSVFSRSAGVFRSIDGVPLVVVAVAWLLGDADFRLTGVRLPDDFFSPCVLSLTLTLS</sequence>
<reference evidence="1 2" key="1">
    <citation type="submission" date="2023-03" db="EMBL/GenBank/DDBJ databases">
        <title>High recombination rates correlate with genetic variation in Cardiocondyla obscurior ants.</title>
        <authorList>
            <person name="Errbii M."/>
        </authorList>
    </citation>
    <scope>NUCLEOTIDE SEQUENCE [LARGE SCALE GENOMIC DNA]</scope>
    <source>
        <strain evidence="1">Alpha-2009</strain>
        <tissue evidence="1">Whole body</tissue>
    </source>
</reference>
<proteinExistence type="predicted"/>
<keyword evidence="2" id="KW-1185">Reference proteome</keyword>